<dbReference type="PaxDb" id="6239-T02E9.5.2"/>
<dbReference type="EMBL" id="BX284605">
    <property type="protein sequence ID" value="CAB54299.3"/>
    <property type="molecule type" value="Genomic_DNA"/>
</dbReference>
<feature type="chain" id="PRO_5004334124" evidence="1">
    <location>
        <begin position="21"/>
        <end position="134"/>
    </location>
</feature>
<gene>
    <name evidence="2" type="ORF">CELE_T02E9.5</name>
    <name evidence="2 4" type="ORF">T02E9.5</name>
</gene>
<evidence type="ECO:0000313" key="2">
    <source>
        <dbReference type="EMBL" id="CAB54299.3"/>
    </source>
</evidence>
<organism evidence="2 3">
    <name type="scientific">Caenorhabditis elegans</name>
    <dbReference type="NCBI Taxonomy" id="6239"/>
    <lineage>
        <taxon>Eukaryota</taxon>
        <taxon>Metazoa</taxon>
        <taxon>Ecdysozoa</taxon>
        <taxon>Nematoda</taxon>
        <taxon>Chromadorea</taxon>
        <taxon>Rhabditida</taxon>
        <taxon>Rhabditina</taxon>
        <taxon>Rhabditomorpha</taxon>
        <taxon>Rhabditoidea</taxon>
        <taxon>Rhabditidae</taxon>
        <taxon>Peloderinae</taxon>
        <taxon>Caenorhabditis</taxon>
    </lineage>
</organism>
<keyword evidence="1" id="KW-0732">Signal</keyword>
<accession>Q9U382</accession>
<keyword evidence="3" id="KW-1185">Reference proteome</keyword>
<evidence type="ECO:0000256" key="1">
    <source>
        <dbReference type="SAM" id="SignalP"/>
    </source>
</evidence>
<dbReference type="OMA" id="GTMAQYA"/>
<dbReference type="OrthoDB" id="5814989at2759"/>
<reference evidence="2 3" key="1">
    <citation type="journal article" date="1998" name="Science">
        <title>Genome sequence of the nematode C. elegans: a platform for investigating biology.</title>
        <authorList>
            <consortium name="The C. elegans sequencing consortium"/>
            <person name="Sulson J.E."/>
            <person name="Waterston R."/>
        </authorList>
    </citation>
    <scope>NUCLEOTIDE SEQUENCE [LARGE SCALE GENOMIC DNA]</scope>
    <source>
        <strain evidence="2 3">Bristol N2</strain>
    </source>
</reference>
<dbReference type="GeneID" id="179568"/>
<dbReference type="Proteomes" id="UP000001940">
    <property type="component" value="Chromosome V"/>
</dbReference>
<evidence type="ECO:0000313" key="4">
    <source>
        <dbReference type="WormBase" id="T02E9.5"/>
    </source>
</evidence>
<dbReference type="InParanoid" id="Q9U382"/>
<evidence type="ECO:0000313" key="3">
    <source>
        <dbReference type="Proteomes" id="UP000001940"/>
    </source>
</evidence>
<dbReference type="UCSC" id="T02E9.5.2">
    <property type="organism name" value="c. elegans"/>
</dbReference>
<keyword evidence="5" id="KW-1267">Proteomics identification</keyword>
<dbReference type="KEGG" id="cel:CELE_T02E9.5"/>
<evidence type="ECO:0007829" key="5">
    <source>
        <dbReference type="PeptideAtlas" id="Q9U382"/>
    </source>
</evidence>
<feature type="signal peptide" evidence="1">
    <location>
        <begin position="1"/>
        <end position="20"/>
    </location>
</feature>
<dbReference type="PIR" id="T24370">
    <property type="entry name" value="T24370"/>
</dbReference>
<dbReference type="AlphaFoldDB" id="Q9U382"/>
<dbReference type="HOGENOM" id="CLU_1929434_0_0_1"/>
<dbReference type="FunCoup" id="Q9U382">
    <property type="interactions" value="84"/>
</dbReference>
<dbReference type="Bgee" id="WBGene00011383">
    <property type="expression patterns" value="Expressed in pharyngeal muscle cell (C elegans) and 3 other cell types or tissues"/>
</dbReference>
<proteinExistence type="evidence at protein level"/>
<name>Q9U382_CAEEL</name>
<dbReference type="AGR" id="WB:WBGene00011383"/>
<dbReference type="CTD" id="179568"/>
<dbReference type="WormBase" id="T02E9.5">
    <property type="protein sequence ID" value="CE40116"/>
    <property type="gene ID" value="WBGene00011383"/>
</dbReference>
<dbReference type="PeptideAtlas" id="Q9U382"/>
<dbReference type="RefSeq" id="NP_505881.3">
    <property type="nucleotide sequence ID" value="NM_073480.5"/>
</dbReference>
<dbReference type="STRING" id="6239.T02E9.5.1"/>
<sequence length="134" mass="14666">MNSWIVYAIAILAVFVSAQSDEDWDATVRDKTEFCGTMAQYAPTGDIYCSQFAMCCDQQFDPNNGDKCKVKESECQPTDDGRSGLGTCKYSNCTELITTTTTTTTPAPQYESINAAYQAVTIIAPLFAALYCVM</sequence>
<protein>
    <submittedName>
        <fullName evidence="2">Secreted protein</fullName>
    </submittedName>
</protein>
<dbReference type="eggNOG" id="ENOG502SGG9">
    <property type="taxonomic scope" value="Eukaryota"/>
</dbReference>